<dbReference type="Pfam" id="PF17109">
    <property type="entry name" value="Goodbye"/>
    <property type="match status" value="1"/>
</dbReference>
<keyword evidence="4" id="KW-0472">Membrane</keyword>
<evidence type="ECO:0000259" key="5">
    <source>
        <dbReference type="PROSITE" id="PS50837"/>
    </source>
</evidence>
<dbReference type="Gene3D" id="1.20.5.1070">
    <property type="entry name" value="Head and neck region of the ectodomain of NDV fusion glycoprotein"/>
    <property type="match status" value="1"/>
</dbReference>
<evidence type="ECO:0000256" key="1">
    <source>
        <dbReference type="ARBA" id="ARBA00022737"/>
    </source>
</evidence>
<feature type="repeat" description="ANK" evidence="3">
    <location>
        <begin position="972"/>
        <end position="1004"/>
    </location>
</feature>
<dbReference type="Gene3D" id="1.25.40.20">
    <property type="entry name" value="Ankyrin repeat-containing domain"/>
    <property type="match status" value="3"/>
</dbReference>
<dbReference type="AlphaFoldDB" id="A0A9P5K0K1"/>
<dbReference type="InterPro" id="IPR007111">
    <property type="entry name" value="NACHT_NTPase"/>
</dbReference>
<dbReference type="PRINTS" id="PR01415">
    <property type="entry name" value="ANKYRIN"/>
</dbReference>
<organism evidence="6 7">
    <name type="scientific">Russula ochroleuca</name>
    <dbReference type="NCBI Taxonomy" id="152965"/>
    <lineage>
        <taxon>Eukaryota</taxon>
        <taxon>Fungi</taxon>
        <taxon>Dikarya</taxon>
        <taxon>Basidiomycota</taxon>
        <taxon>Agaricomycotina</taxon>
        <taxon>Agaricomycetes</taxon>
        <taxon>Russulales</taxon>
        <taxon>Russulaceae</taxon>
        <taxon>Russula</taxon>
    </lineage>
</organism>
<dbReference type="Pfam" id="PF22939">
    <property type="entry name" value="WHD_GPIID"/>
    <property type="match status" value="1"/>
</dbReference>
<dbReference type="InterPro" id="IPR036770">
    <property type="entry name" value="Ankyrin_rpt-contain_sf"/>
</dbReference>
<dbReference type="Pfam" id="PF24883">
    <property type="entry name" value="NPHP3_N"/>
    <property type="match status" value="1"/>
</dbReference>
<feature type="transmembrane region" description="Helical" evidence="4">
    <location>
        <begin position="104"/>
        <end position="122"/>
    </location>
</feature>
<dbReference type="InterPro" id="IPR056884">
    <property type="entry name" value="NPHP3-like_N"/>
</dbReference>
<feature type="transmembrane region" description="Helical" evidence="4">
    <location>
        <begin position="80"/>
        <end position="98"/>
    </location>
</feature>
<protein>
    <recommendedName>
        <fullName evidence="5">NACHT domain-containing protein</fullName>
    </recommendedName>
</protein>
<keyword evidence="4" id="KW-0812">Transmembrane</keyword>
<dbReference type="SUPFAM" id="SSF52540">
    <property type="entry name" value="P-loop containing nucleoside triphosphate hydrolases"/>
    <property type="match status" value="1"/>
</dbReference>
<dbReference type="InterPro" id="IPR002110">
    <property type="entry name" value="Ankyrin_rpt"/>
</dbReference>
<dbReference type="OrthoDB" id="194358at2759"/>
<evidence type="ECO:0000256" key="3">
    <source>
        <dbReference type="PROSITE-ProRule" id="PRU00023"/>
    </source>
</evidence>
<reference evidence="6" key="1">
    <citation type="submission" date="2019-10" db="EMBL/GenBank/DDBJ databases">
        <authorList>
            <consortium name="DOE Joint Genome Institute"/>
            <person name="Kuo A."/>
            <person name="Miyauchi S."/>
            <person name="Kiss E."/>
            <person name="Drula E."/>
            <person name="Kohler A."/>
            <person name="Sanchez-Garcia M."/>
            <person name="Andreopoulos B."/>
            <person name="Barry K.W."/>
            <person name="Bonito G."/>
            <person name="Buee M."/>
            <person name="Carver A."/>
            <person name="Chen C."/>
            <person name="Cichocki N."/>
            <person name="Clum A."/>
            <person name="Culley D."/>
            <person name="Crous P.W."/>
            <person name="Fauchery L."/>
            <person name="Girlanda M."/>
            <person name="Hayes R."/>
            <person name="Keri Z."/>
            <person name="LaButti K."/>
            <person name="Lipzen A."/>
            <person name="Lombard V."/>
            <person name="Magnuson J."/>
            <person name="Maillard F."/>
            <person name="Morin E."/>
            <person name="Murat C."/>
            <person name="Nolan M."/>
            <person name="Ohm R."/>
            <person name="Pangilinan J."/>
            <person name="Pereira M."/>
            <person name="Perotto S."/>
            <person name="Peter M."/>
            <person name="Riley R."/>
            <person name="Sitrit Y."/>
            <person name="Stielow B."/>
            <person name="Szollosi G."/>
            <person name="Zifcakova L."/>
            <person name="Stursova M."/>
            <person name="Spatafora J.W."/>
            <person name="Tedersoo L."/>
            <person name="Vaario L.-M."/>
            <person name="Yamada A."/>
            <person name="Yan M."/>
            <person name="Wang P."/>
            <person name="Xu J."/>
            <person name="Bruns T."/>
            <person name="Baldrian P."/>
            <person name="Vilgalys R."/>
            <person name="Henrissat B."/>
            <person name="Grigoriev I.V."/>
            <person name="Hibbett D."/>
            <person name="Nagy L.G."/>
            <person name="Martin F.M."/>
        </authorList>
    </citation>
    <scope>NUCLEOTIDE SEQUENCE</scope>
    <source>
        <strain evidence="6">Prilba</strain>
    </source>
</reference>
<feature type="repeat" description="ANK" evidence="3">
    <location>
        <begin position="894"/>
        <end position="926"/>
    </location>
</feature>
<keyword evidence="4" id="KW-1133">Transmembrane helix</keyword>
<evidence type="ECO:0000313" key="6">
    <source>
        <dbReference type="EMBL" id="KAF8473000.1"/>
    </source>
</evidence>
<evidence type="ECO:0000313" key="7">
    <source>
        <dbReference type="Proteomes" id="UP000759537"/>
    </source>
</evidence>
<evidence type="ECO:0000256" key="2">
    <source>
        <dbReference type="ARBA" id="ARBA00023043"/>
    </source>
</evidence>
<feature type="repeat" description="ANK" evidence="3">
    <location>
        <begin position="861"/>
        <end position="893"/>
    </location>
</feature>
<sequence length="1070" mass="118939">MSHAQPIVSSSSNFQLLINNALDKYKKRTKNDLLAHPLAAQLQSCNSPSDILAVLQQQVQGLDQSRSSDERWSRWLDPTVNVLYALSATVGAGVGLIFSPANVIFTGVGVLLSASILLDNFLQDALIDIFERIEMFFRRLEIYTDMALTMEMTAIIIQIMVEVLAILGIATKEIKQGRMKKYLKKLIGSTGVEDALKRLDRLTQEEARMAAAENLKVTHAVDRRVEGVADTVIAIDNRVAGVDDRVAGVDDRVAHVDDRVAHVDDRVASVNDMVVSVDDRVKVVDNKLMEVTADVRQTANDVDQVKCLSSPNLINADCRALPIVSVKQLQENIHKWLSPPDPSTNHNIACGTHNKKTATWFFEGSIFQEWKSTGSLLWIHGKPGSGKSIICSTVIQDIEATMCEAGNASMAYFYFDFRDANKQRLRDLVLSLLTQLSTRSGPRCDILSDLYSAHDEGKKQPNDSILAECLKKMLTLPDQRPIYLIIDALDESPNTSGIPSPRETVLRLLKELVELSLPHLHICVTSRPEIDIRNVLEPLTSRRVSLHDQSGQRKDIADYVRSMVYSDLEQIMRRWRMEDKELVIQTLSERVDGMFRWVFCQLEVLRHCLPPSVRRTLDELPESLDETITARRLLQCLVAAIQPLDVKELAEVLAVDFDNAEGIPKLKPNWRWEDEEQALLSSCSSLITIVETEDSRVVQFSHFSVKEFLTSERLGTSSGDVSRYHIDLEPAHTILAQACMSVLLQAGDHVEENGVGKSSPLAGYAALHWVTHAQFERVQSSLRKPMEYLFDLDRPYFAAWLELHDIDTYPESESSSSLYFFAAQMKSSATPLYYAALCGFKGLVEHLVIKYPQDVNTRGGYYLTPLVAAMAGRHFQIVELLRQKGADVNVRRDDGEAPLLSAAAYGDLEMVQALLDYKVDVNARASDSWTPIHCVSTYNYLTAKPHSGPQLLPDVTRLLLEHGADVNARLHDDQTPLHVAAVTGRAEVVRVLLEHGANVGAEDNEGRTPMHAAVAAAEDGTVEVVRVLLEYGANVGAEDNEGKTAFQIASANANDEVMKLLSEHGAKGVL</sequence>
<dbReference type="PROSITE" id="PS50837">
    <property type="entry name" value="NACHT"/>
    <property type="match status" value="1"/>
</dbReference>
<dbReference type="SUPFAM" id="SSF48403">
    <property type="entry name" value="Ankyrin repeat"/>
    <property type="match status" value="1"/>
</dbReference>
<dbReference type="PANTHER" id="PTHR24180">
    <property type="entry name" value="CYCLIN-DEPENDENT KINASE INHIBITOR 2C-RELATED"/>
    <property type="match status" value="1"/>
</dbReference>
<dbReference type="InterPro" id="IPR054471">
    <property type="entry name" value="GPIID_WHD"/>
</dbReference>
<dbReference type="Gene3D" id="3.40.50.300">
    <property type="entry name" value="P-loop containing nucleotide triphosphate hydrolases"/>
    <property type="match status" value="1"/>
</dbReference>
<feature type="transmembrane region" description="Helical" evidence="4">
    <location>
        <begin position="142"/>
        <end position="170"/>
    </location>
</feature>
<dbReference type="EMBL" id="WHVB01000019">
    <property type="protein sequence ID" value="KAF8473000.1"/>
    <property type="molecule type" value="Genomic_DNA"/>
</dbReference>
<keyword evidence="7" id="KW-1185">Reference proteome</keyword>
<dbReference type="PROSITE" id="PS50297">
    <property type="entry name" value="ANK_REP_REGION"/>
    <property type="match status" value="3"/>
</dbReference>
<name>A0A9P5K0K1_9AGAM</name>
<dbReference type="Pfam" id="PF12796">
    <property type="entry name" value="Ank_2"/>
    <property type="match status" value="2"/>
</dbReference>
<dbReference type="PROSITE" id="PS50088">
    <property type="entry name" value="ANK_REPEAT"/>
    <property type="match status" value="4"/>
</dbReference>
<keyword evidence="1" id="KW-0677">Repeat</keyword>
<feature type="repeat" description="ANK" evidence="3">
    <location>
        <begin position="1005"/>
        <end position="1040"/>
    </location>
</feature>
<dbReference type="PANTHER" id="PTHR24180:SF45">
    <property type="entry name" value="POLY [ADP-RIBOSE] POLYMERASE TANKYRASE"/>
    <property type="match status" value="1"/>
</dbReference>
<dbReference type="SMART" id="SM00248">
    <property type="entry name" value="ANK"/>
    <property type="match status" value="7"/>
</dbReference>
<reference evidence="6" key="2">
    <citation type="journal article" date="2020" name="Nat. Commun.">
        <title>Large-scale genome sequencing of mycorrhizal fungi provides insights into the early evolution of symbiotic traits.</title>
        <authorList>
            <person name="Miyauchi S."/>
            <person name="Kiss E."/>
            <person name="Kuo A."/>
            <person name="Drula E."/>
            <person name="Kohler A."/>
            <person name="Sanchez-Garcia M."/>
            <person name="Morin E."/>
            <person name="Andreopoulos B."/>
            <person name="Barry K.W."/>
            <person name="Bonito G."/>
            <person name="Buee M."/>
            <person name="Carver A."/>
            <person name="Chen C."/>
            <person name="Cichocki N."/>
            <person name="Clum A."/>
            <person name="Culley D."/>
            <person name="Crous P.W."/>
            <person name="Fauchery L."/>
            <person name="Girlanda M."/>
            <person name="Hayes R.D."/>
            <person name="Keri Z."/>
            <person name="LaButti K."/>
            <person name="Lipzen A."/>
            <person name="Lombard V."/>
            <person name="Magnuson J."/>
            <person name="Maillard F."/>
            <person name="Murat C."/>
            <person name="Nolan M."/>
            <person name="Ohm R.A."/>
            <person name="Pangilinan J."/>
            <person name="Pereira M.F."/>
            <person name="Perotto S."/>
            <person name="Peter M."/>
            <person name="Pfister S."/>
            <person name="Riley R."/>
            <person name="Sitrit Y."/>
            <person name="Stielow J.B."/>
            <person name="Szollosi G."/>
            <person name="Zifcakova L."/>
            <person name="Stursova M."/>
            <person name="Spatafora J.W."/>
            <person name="Tedersoo L."/>
            <person name="Vaario L.M."/>
            <person name="Yamada A."/>
            <person name="Yan M."/>
            <person name="Wang P."/>
            <person name="Xu J."/>
            <person name="Bruns T."/>
            <person name="Baldrian P."/>
            <person name="Vilgalys R."/>
            <person name="Dunand C."/>
            <person name="Henrissat B."/>
            <person name="Grigoriev I.V."/>
            <person name="Hibbett D."/>
            <person name="Nagy L.G."/>
            <person name="Martin F.M."/>
        </authorList>
    </citation>
    <scope>NUCLEOTIDE SEQUENCE</scope>
    <source>
        <strain evidence="6">Prilba</strain>
    </source>
</reference>
<gene>
    <name evidence="6" type="ORF">DFH94DRAFT_695909</name>
</gene>
<proteinExistence type="predicted"/>
<feature type="domain" description="NACHT" evidence="5">
    <location>
        <begin position="375"/>
        <end position="528"/>
    </location>
</feature>
<keyword evidence="2 3" id="KW-0040">ANK repeat</keyword>
<dbReference type="InterPro" id="IPR027417">
    <property type="entry name" value="P-loop_NTPase"/>
</dbReference>
<evidence type="ECO:0000256" key="4">
    <source>
        <dbReference type="SAM" id="Phobius"/>
    </source>
</evidence>
<accession>A0A9P5K0K1</accession>
<dbReference type="InterPro" id="IPR031350">
    <property type="entry name" value="Goodbye_dom"/>
</dbReference>
<dbReference type="InterPro" id="IPR051637">
    <property type="entry name" value="Ank_repeat_dom-contain_49"/>
</dbReference>
<dbReference type="Proteomes" id="UP000759537">
    <property type="component" value="Unassembled WGS sequence"/>
</dbReference>
<comment type="caution">
    <text evidence="6">The sequence shown here is derived from an EMBL/GenBank/DDBJ whole genome shotgun (WGS) entry which is preliminary data.</text>
</comment>